<reference evidence="3 4" key="1">
    <citation type="submission" date="2019-07" db="EMBL/GenBank/DDBJ databases">
        <title>Hymenobacter sp. straun FUR1 Genome sequencing and assembly.</title>
        <authorList>
            <person name="Chhetri G."/>
        </authorList>
    </citation>
    <scope>NUCLEOTIDE SEQUENCE [LARGE SCALE GENOMIC DNA]</scope>
    <source>
        <strain evidence="3 4">Fur1</strain>
    </source>
</reference>
<evidence type="ECO:0008006" key="5">
    <source>
        <dbReference type="Google" id="ProtNLM"/>
    </source>
</evidence>
<accession>A0A558BLA9</accession>
<feature type="signal peptide" evidence="2">
    <location>
        <begin position="1"/>
        <end position="24"/>
    </location>
</feature>
<dbReference type="EMBL" id="VMRJ01000007">
    <property type="protein sequence ID" value="TVT37297.1"/>
    <property type="molecule type" value="Genomic_DNA"/>
</dbReference>
<proteinExistence type="predicted"/>
<organism evidence="3 4">
    <name type="scientific">Hymenobacter setariae</name>
    <dbReference type="NCBI Taxonomy" id="2594794"/>
    <lineage>
        <taxon>Bacteria</taxon>
        <taxon>Pseudomonadati</taxon>
        <taxon>Bacteroidota</taxon>
        <taxon>Cytophagia</taxon>
        <taxon>Cytophagales</taxon>
        <taxon>Hymenobacteraceae</taxon>
        <taxon>Hymenobacter</taxon>
    </lineage>
</organism>
<keyword evidence="4" id="KW-1185">Reference proteome</keyword>
<dbReference type="OrthoDB" id="1440774at2"/>
<evidence type="ECO:0000313" key="3">
    <source>
        <dbReference type="EMBL" id="TVT37297.1"/>
    </source>
</evidence>
<name>A0A558BLA9_9BACT</name>
<dbReference type="AlphaFoldDB" id="A0A558BLA9"/>
<sequence>MTTFFCMTLAGVLAGSLTSHLATAQSTAPATGRLRYEFAQRVDKDKIKIKMFDPNGQEINLDGPGSTIELPTSMSAQKSLVYSSRYAKEEQPQGLQMVGGNINMVPSKTPVATRSLPASISSAQYFDLGARTATTVTTIGGTDYVVAPAPVPAPPAGWQDLPQTKRIAGYLCHKVTVPFKKETYTLWVTTELPFAYSPVRELTPAQGVVLALSSDQEEYTATKLTAEPVAEADVRPSPQARPVTEIELKELRAKATADQHQRALEQMASQPRP</sequence>
<gene>
    <name evidence="3" type="ORF">FNT36_23095</name>
</gene>
<evidence type="ECO:0000256" key="2">
    <source>
        <dbReference type="SAM" id="SignalP"/>
    </source>
</evidence>
<feature type="chain" id="PRO_5021881509" description="GLPGLI family protein" evidence="2">
    <location>
        <begin position="25"/>
        <end position="273"/>
    </location>
</feature>
<feature type="region of interest" description="Disordered" evidence="1">
    <location>
        <begin position="254"/>
        <end position="273"/>
    </location>
</feature>
<protein>
    <recommendedName>
        <fullName evidence="5">GLPGLI family protein</fullName>
    </recommendedName>
</protein>
<dbReference type="RefSeq" id="WP_144852720.1">
    <property type="nucleotide sequence ID" value="NZ_VMRJ01000007.1"/>
</dbReference>
<dbReference type="Proteomes" id="UP000317624">
    <property type="component" value="Unassembled WGS sequence"/>
</dbReference>
<keyword evidence="2" id="KW-0732">Signal</keyword>
<evidence type="ECO:0000256" key="1">
    <source>
        <dbReference type="SAM" id="MobiDB-lite"/>
    </source>
</evidence>
<feature type="compositionally biased region" description="Basic and acidic residues" evidence="1">
    <location>
        <begin position="254"/>
        <end position="263"/>
    </location>
</feature>
<comment type="caution">
    <text evidence="3">The sequence shown here is derived from an EMBL/GenBank/DDBJ whole genome shotgun (WGS) entry which is preliminary data.</text>
</comment>
<evidence type="ECO:0000313" key="4">
    <source>
        <dbReference type="Proteomes" id="UP000317624"/>
    </source>
</evidence>